<evidence type="ECO:0000313" key="1">
    <source>
        <dbReference type="EMBL" id="MQL47199.1"/>
    </source>
</evidence>
<name>A0A7C9GLF8_9GAMM</name>
<gene>
    <name evidence="1" type="ORF">GEA64_03955</name>
</gene>
<comment type="caution">
    <text evidence="1">The sequence shown here is derived from an EMBL/GenBank/DDBJ whole genome shotgun (WGS) entry which is preliminary data.</text>
</comment>
<dbReference type="EMBL" id="WHZZ01000001">
    <property type="protein sequence ID" value="MQL47199.1"/>
    <property type="molecule type" value="Genomic_DNA"/>
</dbReference>
<reference evidence="1 2" key="1">
    <citation type="journal article" date="2019" name="Nature">
        <title>A new antibiotic selectively kills Gram-negative pathogens.</title>
        <authorList>
            <person name="Imai Y."/>
            <person name="Meyer K.J."/>
            <person name="Iinishi A."/>
            <person name="Favre-Godal Q."/>
            <person name="Green R."/>
            <person name="Manuse S."/>
            <person name="Caboni M."/>
            <person name="Mori M."/>
            <person name="Niles S."/>
            <person name="Ghiglieri M."/>
            <person name="Honrao C."/>
            <person name="Ma X."/>
            <person name="Guo J.J."/>
            <person name="Makriyannis A."/>
            <person name="Linares-Otoya L."/>
            <person name="Boehringer N."/>
            <person name="Wuisan Z.G."/>
            <person name="Kaur H."/>
            <person name="Wu R."/>
            <person name="Mateus A."/>
            <person name="Typas A."/>
            <person name="Savitski M.M."/>
            <person name="Espinoza J.L."/>
            <person name="O'Rourke A."/>
            <person name="Nelson K.E."/>
            <person name="Hiller S."/>
            <person name="Noinaj N."/>
            <person name="Schaeberle T.F."/>
            <person name="D'Onofrio A."/>
            <person name="Lewis K."/>
        </authorList>
    </citation>
    <scope>NUCLEOTIDE SEQUENCE [LARGE SCALE GENOMIC DNA]</scope>
    <source>
        <strain evidence="1 2">HGB 1456</strain>
    </source>
</reference>
<dbReference type="Proteomes" id="UP000481739">
    <property type="component" value="Unassembled WGS sequence"/>
</dbReference>
<dbReference type="AlphaFoldDB" id="A0A7C9GLF8"/>
<dbReference type="RefSeq" id="WP_036847149.1">
    <property type="nucleotide sequence ID" value="NZ_CAWOZU010000011.1"/>
</dbReference>
<evidence type="ECO:0000313" key="2">
    <source>
        <dbReference type="Proteomes" id="UP000481739"/>
    </source>
</evidence>
<protein>
    <submittedName>
        <fullName evidence="1">Uncharacterized protein</fullName>
    </submittedName>
</protein>
<organism evidence="1 2">
    <name type="scientific">Photorhabdus khanii</name>
    <dbReference type="NCBI Taxonomy" id="1004150"/>
    <lineage>
        <taxon>Bacteria</taxon>
        <taxon>Pseudomonadati</taxon>
        <taxon>Pseudomonadota</taxon>
        <taxon>Gammaproteobacteria</taxon>
        <taxon>Enterobacterales</taxon>
        <taxon>Morganellaceae</taxon>
        <taxon>Photorhabdus</taxon>
    </lineage>
</organism>
<proteinExistence type="predicted"/>
<accession>A0A7C9GLF8</accession>
<sequence length="64" mass="7199">MNSLIIEDTEHLRTSSTKQLKINEQLSGFIDVRENLPDDAPSNANLGIPGNIETRLWKDYVSIS</sequence>